<dbReference type="EMBL" id="KV426174">
    <property type="protein sequence ID" value="KZV85847.1"/>
    <property type="molecule type" value="Genomic_DNA"/>
</dbReference>
<gene>
    <name evidence="3" type="ORF">EXIGLDRAFT_841192</name>
</gene>
<dbReference type="AlphaFoldDB" id="A0A165E167"/>
<keyword evidence="2" id="KW-1133">Transmembrane helix</keyword>
<feature type="transmembrane region" description="Helical" evidence="2">
    <location>
        <begin position="69"/>
        <end position="90"/>
    </location>
</feature>
<keyword evidence="2" id="KW-0472">Membrane</keyword>
<feature type="compositionally biased region" description="Low complexity" evidence="1">
    <location>
        <begin position="170"/>
        <end position="196"/>
    </location>
</feature>
<organism evidence="3 4">
    <name type="scientific">Exidia glandulosa HHB12029</name>
    <dbReference type="NCBI Taxonomy" id="1314781"/>
    <lineage>
        <taxon>Eukaryota</taxon>
        <taxon>Fungi</taxon>
        <taxon>Dikarya</taxon>
        <taxon>Basidiomycota</taxon>
        <taxon>Agaricomycotina</taxon>
        <taxon>Agaricomycetes</taxon>
        <taxon>Auriculariales</taxon>
        <taxon>Exidiaceae</taxon>
        <taxon>Exidia</taxon>
    </lineage>
</organism>
<proteinExistence type="predicted"/>
<keyword evidence="4" id="KW-1185">Reference proteome</keyword>
<evidence type="ECO:0000313" key="4">
    <source>
        <dbReference type="Proteomes" id="UP000077266"/>
    </source>
</evidence>
<evidence type="ECO:0000313" key="3">
    <source>
        <dbReference type="EMBL" id="KZV85847.1"/>
    </source>
</evidence>
<evidence type="ECO:0000256" key="1">
    <source>
        <dbReference type="SAM" id="MobiDB-lite"/>
    </source>
</evidence>
<accession>A0A165E167</accession>
<evidence type="ECO:0008006" key="5">
    <source>
        <dbReference type="Google" id="ProtNLM"/>
    </source>
</evidence>
<protein>
    <recommendedName>
        <fullName evidence="5">Transmembrane protein</fullName>
    </recommendedName>
</protein>
<feature type="region of interest" description="Disordered" evidence="1">
    <location>
        <begin position="106"/>
        <end position="196"/>
    </location>
</feature>
<dbReference type="Proteomes" id="UP000077266">
    <property type="component" value="Unassembled WGS sequence"/>
</dbReference>
<reference evidence="3 4" key="1">
    <citation type="journal article" date="2016" name="Mol. Biol. Evol.">
        <title>Comparative Genomics of Early-Diverging Mushroom-Forming Fungi Provides Insights into the Origins of Lignocellulose Decay Capabilities.</title>
        <authorList>
            <person name="Nagy L.G."/>
            <person name="Riley R."/>
            <person name="Tritt A."/>
            <person name="Adam C."/>
            <person name="Daum C."/>
            <person name="Floudas D."/>
            <person name="Sun H."/>
            <person name="Yadav J.S."/>
            <person name="Pangilinan J."/>
            <person name="Larsson K.H."/>
            <person name="Matsuura K."/>
            <person name="Barry K."/>
            <person name="Labutti K."/>
            <person name="Kuo R."/>
            <person name="Ohm R.A."/>
            <person name="Bhattacharya S.S."/>
            <person name="Shirouzu T."/>
            <person name="Yoshinaga Y."/>
            <person name="Martin F.M."/>
            <person name="Grigoriev I.V."/>
            <person name="Hibbett D.S."/>
        </authorList>
    </citation>
    <scope>NUCLEOTIDE SEQUENCE [LARGE SCALE GENOMIC DNA]</scope>
    <source>
        <strain evidence="3 4">HHB12029</strain>
    </source>
</reference>
<dbReference type="InParanoid" id="A0A165E167"/>
<evidence type="ECO:0000256" key="2">
    <source>
        <dbReference type="SAM" id="Phobius"/>
    </source>
</evidence>
<feature type="compositionally biased region" description="Polar residues" evidence="1">
    <location>
        <begin position="134"/>
        <end position="149"/>
    </location>
</feature>
<keyword evidence="2" id="KW-0812">Transmembrane</keyword>
<sequence length="250" mass="27232">MGKEVQWRGQLAWGAYENEPTPSWWGLVDLQTSNGLCALRVPCPSESPGCMTGTPVHIPPSLAFSSTDMQFLCCAAALLLAGFWTFISIFSQVFARAHRLPPAAVVRTKKRASRQPTRKHVTDKQLEPVVPRVTFTSPFEENNGRSPSQPKLLRSLSAFVQHRERRGSDDSTSSFDTYSGGSTTSDDSSYMSSGSSSAHLSQAADKAKHAFQAAAARPAMMKRSLTHAIVLRRTKSSGKSVVWGDVDQTA</sequence>
<feature type="compositionally biased region" description="Basic residues" evidence="1">
    <location>
        <begin position="107"/>
        <end position="119"/>
    </location>
</feature>
<name>A0A165E167_EXIGL</name>